<gene>
    <name evidence="1" type="ORF">T4D_12002</name>
</gene>
<proteinExistence type="predicted"/>
<evidence type="ECO:0000313" key="1">
    <source>
        <dbReference type="EMBL" id="KRY90385.1"/>
    </source>
</evidence>
<comment type="caution">
    <text evidence="1">The sequence shown here is derived from an EMBL/GenBank/DDBJ whole genome shotgun (WGS) entry which is preliminary data.</text>
</comment>
<protein>
    <submittedName>
        <fullName evidence="1">Uncharacterized protein</fullName>
    </submittedName>
</protein>
<accession>A0A0V1FWZ7</accession>
<dbReference type="AlphaFoldDB" id="A0A0V1FWZ7"/>
<sequence>MGFYCYLRENPTSEYSCTFRNHYIQFVVQFVKFCGDTLVYGGCSTKHYGENESARLLGSNY</sequence>
<reference evidence="1 2" key="1">
    <citation type="submission" date="2015-01" db="EMBL/GenBank/DDBJ databases">
        <title>Evolution of Trichinella species and genotypes.</title>
        <authorList>
            <person name="Korhonen P.K."/>
            <person name="Edoardo P."/>
            <person name="Giuseppe L.R."/>
            <person name="Gasser R.B."/>
        </authorList>
    </citation>
    <scope>NUCLEOTIDE SEQUENCE [LARGE SCALE GENOMIC DNA]</scope>
    <source>
        <strain evidence="1">ISS470</strain>
    </source>
</reference>
<evidence type="ECO:0000313" key="2">
    <source>
        <dbReference type="Proteomes" id="UP000054995"/>
    </source>
</evidence>
<dbReference type="Proteomes" id="UP000054995">
    <property type="component" value="Unassembled WGS sequence"/>
</dbReference>
<keyword evidence="2" id="KW-1185">Reference proteome</keyword>
<name>A0A0V1FWZ7_TRIPS</name>
<dbReference type="EMBL" id="JYDT01000022">
    <property type="protein sequence ID" value="KRY90385.1"/>
    <property type="molecule type" value="Genomic_DNA"/>
</dbReference>
<organism evidence="1 2">
    <name type="scientific">Trichinella pseudospiralis</name>
    <name type="common">Parasitic roundworm</name>
    <dbReference type="NCBI Taxonomy" id="6337"/>
    <lineage>
        <taxon>Eukaryota</taxon>
        <taxon>Metazoa</taxon>
        <taxon>Ecdysozoa</taxon>
        <taxon>Nematoda</taxon>
        <taxon>Enoplea</taxon>
        <taxon>Dorylaimia</taxon>
        <taxon>Trichinellida</taxon>
        <taxon>Trichinellidae</taxon>
        <taxon>Trichinella</taxon>
    </lineage>
</organism>